<dbReference type="OrthoDB" id="9805130at2"/>
<evidence type="ECO:0000313" key="8">
    <source>
        <dbReference type="Proteomes" id="UP000243205"/>
    </source>
</evidence>
<reference evidence="8" key="1">
    <citation type="submission" date="2016-10" db="EMBL/GenBank/DDBJ databases">
        <authorList>
            <person name="Varghese N."/>
            <person name="Submissions S."/>
        </authorList>
    </citation>
    <scope>NUCLEOTIDE SEQUENCE [LARGE SCALE GENOMIC DNA]</scope>
    <source>
        <strain evidence="8">DSM 8987</strain>
    </source>
</reference>
<evidence type="ECO:0000256" key="1">
    <source>
        <dbReference type="ARBA" id="ARBA00005417"/>
    </source>
</evidence>
<keyword evidence="8" id="KW-1185">Reference proteome</keyword>
<keyword evidence="5 7" id="KW-0067">ATP-binding</keyword>
<feature type="domain" description="ABC transporter" evidence="6">
    <location>
        <begin position="5"/>
        <end position="236"/>
    </location>
</feature>
<dbReference type="STRING" id="57664.SAMN05661003_11020"/>
<dbReference type="AlphaFoldDB" id="A0A1G7CNT9"/>
<dbReference type="SMART" id="SM00382">
    <property type="entry name" value="AAA"/>
    <property type="match status" value="1"/>
</dbReference>
<dbReference type="PANTHER" id="PTHR42711:SF5">
    <property type="entry name" value="ABC TRANSPORTER ATP-BINDING PROTEIN NATA"/>
    <property type="match status" value="1"/>
</dbReference>
<organism evidence="7 8">
    <name type="scientific">Desulfuromonas thiophila</name>
    <dbReference type="NCBI Taxonomy" id="57664"/>
    <lineage>
        <taxon>Bacteria</taxon>
        <taxon>Pseudomonadati</taxon>
        <taxon>Thermodesulfobacteriota</taxon>
        <taxon>Desulfuromonadia</taxon>
        <taxon>Desulfuromonadales</taxon>
        <taxon>Desulfuromonadaceae</taxon>
        <taxon>Desulfuromonas</taxon>
    </lineage>
</organism>
<sequence>MTVALDIVDLCKHFGSQLVVDHLSFRVEAGEIFGLLGPNGAGKSTTINMIAGGCRIGSGAIHVFGQPVLRSASRSRAARCQLGVMHQELIADPFFTIHQALQLQPGFYGTQLDPHWYAHIVERLALTPYLHKPVNHLSGGTKRRFMLAKALIHKPALLILDEPSAGVDLELRHSLWQFIRDVNRSGTTVLLTTHYLEEAEQMCQRVAILKQGRLVALDATERLKQQIQQRQLHVRLSRPLRAIPSALMPWQPQLSSGGRALQLRLPAETSVCLLLTQLQQLGLDISDFDTSGPSLEDVFLHLTRDVASAKTTGVLHVQ</sequence>
<proteinExistence type="inferred from homology"/>
<dbReference type="Pfam" id="PF00005">
    <property type="entry name" value="ABC_tran"/>
    <property type="match status" value="1"/>
</dbReference>
<dbReference type="InterPro" id="IPR050763">
    <property type="entry name" value="ABC_transporter_ATP-binding"/>
</dbReference>
<dbReference type="PROSITE" id="PS50893">
    <property type="entry name" value="ABC_TRANSPORTER_2"/>
    <property type="match status" value="1"/>
</dbReference>
<dbReference type="InterPro" id="IPR003593">
    <property type="entry name" value="AAA+_ATPase"/>
</dbReference>
<comment type="similarity">
    <text evidence="1">Belongs to the ABC transporter superfamily.</text>
</comment>
<keyword evidence="4" id="KW-0547">Nucleotide-binding</keyword>
<dbReference type="InterPro" id="IPR027417">
    <property type="entry name" value="P-loop_NTPase"/>
</dbReference>
<dbReference type="GO" id="GO:0016887">
    <property type="term" value="F:ATP hydrolysis activity"/>
    <property type="evidence" value="ECO:0007669"/>
    <property type="project" value="InterPro"/>
</dbReference>
<evidence type="ECO:0000256" key="5">
    <source>
        <dbReference type="ARBA" id="ARBA00022840"/>
    </source>
</evidence>
<evidence type="ECO:0000256" key="2">
    <source>
        <dbReference type="ARBA" id="ARBA00022448"/>
    </source>
</evidence>
<keyword evidence="3" id="KW-0536">Nodulation</keyword>
<keyword evidence="2" id="KW-0813">Transport</keyword>
<dbReference type="Gene3D" id="3.40.50.300">
    <property type="entry name" value="P-loop containing nucleotide triphosphate hydrolases"/>
    <property type="match status" value="1"/>
</dbReference>
<evidence type="ECO:0000256" key="3">
    <source>
        <dbReference type="ARBA" id="ARBA00022458"/>
    </source>
</evidence>
<dbReference type="CDD" id="cd03230">
    <property type="entry name" value="ABC_DR_subfamily_A"/>
    <property type="match status" value="1"/>
</dbReference>
<protein>
    <submittedName>
        <fullName evidence="7">ABC-2 type transport system ATP-binding protein</fullName>
    </submittedName>
</protein>
<dbReference type="Proteomes" id="UP000243205">
    <property type="component" value="Unassembled WGS sequence"/>
</dbReference>
<gene>
    <name evidence="7" type="ORF">SAMN05661003_11020</name>
</gene>
<accession>A0A1G7CNT9</accession>
<dbReference type="PANTHER" id="PTHR42711">
    <property type="entry name" value="ABC TRANSPORTER ATP-BINDING PROTEIN"/>
    <property type="match status" value="1"/>
</dbReference>
<dbReference type="SUPFAM" id="SSF52540">
    <property type="entry name" value="P-loop containing nucleoside triphosphate hydrolases"/>
    <property type="match status" value="1"/>
</dbReference>
<dbReference type="InterPro" id="IPR003439">
    <property type="entry name" value="ABC_transporter-like_ATP-bd"/>
</dbReference>
<evidence type="ECO:0000313" key="7">
    <source>
        <dbReference type="EMBL" id="SDE40125.1"/>
    </source>
</evidence>
<name>A0A1G7CNT9_9BACT</name>
<evidence type="ECO:0000256" key="4">
    <source>
        <dbReference type="ARBA" id="ARBA00022741"/>
    </source>
</evidence>
<evidence type="ECO:0000259" key="6">
    <source>
        <dbReference type="PROSITE" id="PS50893"/>
    </source>
</evidence>
<dbReference type="EMBL" id="FNAQ01000010">
    <property type="protein sequence ID" value="SDE40125.1"/>
    <property type="molecule type" value="Genomic_DNA"/>
</dbReference>
<dbReference type="GO" id="GO:0005524">
    <property type="term" value="F:ATP binding"/>
    <property type="evidence" value="ECO:0007669"/>
    <property type="project" value="UniProtKB-KW"/>
</dbReference>